<proteinExistence type="predicted"/>
<gene>
    <name evidence="1" type="ORF">GALL_310070</name>
</gene>
<dbReference type="EMBL" id="MLJW01000439">
    <property type="protein sequence ID" value="OIQ87119.1"/>
    <property type="molecule type" value="Genomic_DNA"/>
</dbReference>
<accession>A0A1J5R4Z1</accession>
<protein>
    <submittedName>
        <fullName evidence="1">Uncharacterized protein</fullName>
    </submittedName>
</protein>
<sequence>MDNKYGLGGAKVATAHHDTCQKQDSTQALACRFCHGVTLMLCPTLNDHYCKNCGQYQSDVPLGYSTGHSADY</sequence>
<comment type="caution">
    <text evidence="1">The sequence shown here is derived from an EMBL/GenBank/DDBJ whole genome shotgun (WGS) entry which is preliminary data.</text>
</comment>
<organism evidence="1">
    <name type="scientific">mine drainage metagenome</name>
    <dbReference type="NCBI Taxonomy" id="410659"/>
    <lineage>
        <taxon>unclassified sequences</taxon>
        <taxon>metagenomes</taxon>
        <taxon>ecological metagenomes</taxon>
    </lineage>
</organism>
<name>A0A1J5R4Z1_9ZZZZ</name>
<evidence type="ECO:0000313" key="1">
    <source>
        <dbReference type="EMBL" id="OIQ87119.1"/>
    </source>
</evidence>
<dbReference type="AlphaFoldDB" id="A0A1J5R4Z1"/>
<reference evidence="1" key="1">
    <citation type="submission" date="2016-10" db="EMBL/GenBank/DDBJ databases">
        <title>Sequence of Gallionella enrichment culture.</title>
        <authorList>
            <person name="Poehlein A."/>
            <person name="Muehling M."/>
            <person name="Daniel R."/>
        </authorList>
    </citation>
    <scope>NUCLEOTIDE SEQUENCE</scope>
</reference>